<dbReference type="RefSeq" id="XP_043032886.1">
    <property type="nucleotide sequence ID" value="XM_043182098.1"/>
</dbReference>
<dbReference type="OrthoDB" id="3365698at2759"/>
<dbReference type="EMBL" id="MU250597">
    <property type="protein sequence ID" value="KAG7439386.1"/>
    <property type="molecule type" value="Genomic_DNA"/>
</dbReference>
<accession>A0A9P8AL90</accession>
<sequence length="159" mass="17643">MTSTFVPVDLSSFDPAFASSLPQYRHPTHSPRIVELLQTNKPPLSPEQDVLAALMASGDEYLAEVDKKIAATRQLLHFLSTERDQIVSNLSDAKILTHPVRQLGDDVLCEIFSRCVPELDAERSFSSLDPRQAPWTLPSLYIMEESCPSNRSVVVDCSG</sequence>
<evidence type="ECO:0000313" key="2">
    <source>
        <dbReference type="Proteomes" id="UP000812287"/>
    </source>
</evidence>
<dbReference type="Proteomes" id="UP000812287">
    <property type="component" value="Unassembled WGS sequence"/>
</dbReference>
<name>A0A9P8AL90_9AGAR</name>
<evidence type="ECO:0000313" key="1">
    <source>
        <dbReference type="EMBL" id="KAG7439386.1"/>
    </source>
</evidence>
<dbReference type="GeneID" id="66104394"/>
<gene>
    <name evidence="1" type="ORF">BT62DRAFT_738935</name>
</gene>
<reference evidence="1" key="1">
    <citation type="submission" date="2020-11" db="EMBL/GenBank/DDBJ databases">
        <title>Adaptations for nitrogen fixation in a non-lichenized fungal sporocarp promotes dispersal by wood-feeding termites.</title>
        <authorList>
            <consortium name="DOE Joint Genome Institute"/>
            <person name="Koch R.A."/>
            <person name="Yoon G."/>
            <person name="Arayal U."/>
            <person name="Lail K."/>
            <person name="Amirebrahimi M."/>
            <person name="Labutti K."/>
            <person name="Lipzen A."/>
            <person name="Riley R."/>
            <person name="Barry K."/>
            <person name="Henrissat B."/>
            <person name="Grigoriev I.V."/>
            <person name="Herr J.R."/>
            <person name="Aime M.C."/>
        </authorList>
    </citation>
    <scope>NUCLEOTIDE SEQUENCE</scope>
    <source>
        <strain evidence="1">MCA 3950</strain>
    </source>
</reference>
<keyword evidence="2" id="KW-1185">Reference proteome</keyword>
<dbReference type="AlphaFoldDB" id="A0A9P8AL90"/>
<organism evidence="1 2">
    <name type="scientific">Guyanagaster necrorhizus</name>
    <dbReference type="NCBI Taxonomy" id="856835"/>
    <lineage>
        <taxon>Eukaryota</taxon>
        <taxon>Fungi</taxon>
        <taxon>Dikarya</taxon>
        <taxon>Basidiomycota</taxon>
        <taxon>Agaricomycotina</taxon>
        <taxon>Agaricomycetes</taxon>
        <taxon>Agaricomycetidae</taxon>
        <taxon>Agaricales</taxon>
        <taxon>Marasmiineae</taxon>
        <taxon>Physalacriaceae</taxon>
        <taxon>Guyanagaster</taxon>
    </lineage>
</organism>
<protein>
    <submittedName>
        <fullName evidence="1">Uncharacterized protein</fullName>
    </submittedName>
</protein>
<proteinExistence type="predicted"/>
<comment type="caution">
    <text evidence="1">The sequence shown here is derived from an EMBL/GenBank/DDBJ whole genome shotgun (WGS) entry which is preliminary data.</text>
</comment>